<reference evidence="2" key="1">
    <citation type="submission" date="2018-02" db="EMBL/GenBank/DDBJ databases">
        <authorList>
            <person name="Hausmann B."/>
        </authorList>
    </citation>
    <scope>NUCLEOTIDE SEQUENCE [LARGE SCALE GENOMIC DNA]</scope>
    <source>
        <strain evidence="2">Peat soil MAG SbF1</strain>
    </source>
</reference>
<proteinExistence type="predicted"/>
<dbReference type="Proteomes" id="UP000238916">
    <property type="component" value="Unassembled WGS sequence"/>
</dbReference>
<protein>
    <submittedName>
        <fullName evidence="1">Uncharacterized protein</fullName>
    </submittedName>
</protein>
<gene>
    <name evidence="1" type="ORF">SBF1_630011</name>
</gene>
<evidence type="ECO:0000313" key="2">
    <source>
        <dbReference type="Proteomes" id="UP000238916"/>
    </source>
</evidence>
<dbReference type="AlphaFoldDB" id="A0A2U3LMI2"/>
<organism evidence="1 2">
    <name type="scientific">Candidatus Desulfosporosinus infrequens</name>
    <dbReference type="NCBI Taxonomy" id="2043169"/>
    <lineage>
        <taxon>Bacteria</taxon>
        <taxon>Bacillati</taxon>
        <taxon>Bacillota</taxon>
        <taxon>Clostridia</taxon>
        <taxon>Eubacteriales</taxon>
        <taxon>Desulfitobacteriaceae</taxon>
        <taxon>Desulfosporosinus</taxon>
    </lineage>
</organism>
<evidence type="ECO:0000313" key="1">
    <source>
        <dbReference type="EMBL" id="SPF53046.1"/>
    </source>
</evidence>
<name>A0A2U3LMI2_9FIRM</name>
<dbReference type="EMBL" id="OMOF01000590">
    <property type="protein sequence ID" value="SPF53046.1"/>
    <property type="molecule type" value="Genomic_DNA"/>
</dbReference>
<accession>A0A2U3LMI2</accession>
<sequence length="90" mass="10461">MKNIPCNVEGQRLLDRGKAFDLQLVQRIMTKFKGPECDLEQLFGKYMDREQATSQILQLFEKHHAVSTFSYSRDVCHKKAKELLDHGYAS</sequence>